<accession>A0A2P6NGE0</accession>
<dbReference type="Pfam" id="PF00106">
    <property type="entry name" value="adh_short"/>
    <property type="match status" value="1"/>
</dbReference>
<feature type="transmembrane region" description="Helical" evidence="4">
    <location>
        <begin position="391"/>
        <end position="411"/>
    </location>
</feature>
<organism evidence="5 6">
    <name type="scientific">Planoprotostelium fungivorum</name>
    <dbReference type="NCBI Taxonomy" id="1890364"/>
    <lineage>
        <taxon>Eukaryota</taxon>
        <taxon>Amoebozoa</taxon>
        <taxon>Evosea</taxon>
        <taxon>Variosea</taxon>
        <taxon>Cavosteliida</taxon>
        <taxon>Cavosteliaceae</taxon>
        <taxon>Planoprotostelium</taxon>
    </lineage>
</organism>
<dbReference type="Proteomes" id="UP000241769">
    <property type="component" value="Unassembled WGS sequence"/>
</dbReference>
<dbReference type="PANTHER" id="PTHR43618:SF4">
    <property type="entry name" value="SHORT CHAIN DEHYDROGENASE_REDUCTASE FAMILY (AFU_ORTHOLOGUE AFUA_7G04540)"/>
    <property type="match status" value="1"/>
</dbReference>
<dbReference type="PRINTS" id="PR00081">
    <property type="entry name" value="GDHRDH"/>
</dbReference>
<evidence type="ECO:0000256" key="3">
    <source>
        <dbReference type="ARBA" id="ARBA00023002"/>
    </source>
</evidence>
<dbReference type="Gene3D" id="3.40.50.720">
    <property type="entry name" value="NAD(P)-binding Rossmann-like Domain"/>
    <property type="match status" value="1"/>
</dbReference>
<gene>
    <name evidence="5" type="ORF">PROFUN_09952</name>
</gene>
<dbReference type="OrthoDB" id="3819888at2759"/>
<dbReference type="SUPFAM" id="SSF51735">
    <property type="entry name" value="NAD(P)-binding Rossmann-fold domains"/>
    <property type="match status" value="1"/>
</dbReference>
<dbReference type="STRING" id="1890364.A0A2P6NGE0"/>
<comment type="similarity">
    <text evidence="1">Belongs to the short-chain dehydrogenases/reductases (SDR) family.</text>
</comment>
<protein>
    <recommendedName>
        <fullName evidence="7">NAD(P)-binding protein</fullName>
    </recommendedName>
</protein>
<evidence type="ECO:0000256" key="4">
    <source>
        <dbReference type="SAM" id="Phobius"/>
    </source>
</evidence>
<dbReference type="InterPro" id="IPR052178">
    <property type="entry name" value="Sec_Metab_Biosynth_SDR"/>
</dbReference>
<dbReference type="InterPro" id="IPR036291">
    <property type="entry name" value="NAD(P)-bd_dom_sf"/>
</dbReference>
<evidence type="ECO:0000313" key="5">
    <source>
        <dbReference type="EMBL" id="PRP83001.1"/>
    </source>
</evidence>
<comment type="caution">
    <text evidence="5">The sequence shown here is derived from an EMBL/GenBank/DDBJ whole genome shotgun (WGS) entry which is preliminary data.</text>
</comment>
<keyword evidence="4" id="KW-0812">Transmembrane</keyword>
<dbReference type="PANTHER" id="PTHR43618">
    <property type="entry name" value="7-ALPHA-HYDROXYSTEROID DEHYDROGENASE"/>
    <property type="match status" value="1"/>
</dbReference>
<name>A0A2P6NGE0_9EUKA</name>
<evidence type="ECO:0000256" key="2">
    <source>
        <dbReference type="ARBA" id="ARBA00022857"/>
    </source>
</evidence>
<dbReference type="InParanoid" id="A0A2P6NGE0"/>
<dbReference type="InterPro" id="IPR002347">
    <property type="entry name" value="SDR_fam"/>
</dbReference>
<evidence type="ECO:0000256" key="1">
    <source>
        <dbReference type="ARBA" id="ARBA00006484"/>
    </source>
</evidence>
<dbReference type="CDD" id="cd05233">
    <property type="entry name" value="SDR_c"/>
    <property type="match status" value="1"/>
</dbReference>
<feature type="transmembrane region" description="Helical" evidence="4">
    <location>
        <begin position="417"/>
        <end position="438"/>
    </location>
</feature>
<keyword evidence="3" id="KW-0560">Oxidoreductase</keyword>
<keyword evidence="4" id="KW-1133">Transmembrane helix</keyword>
<dbReference type="AlphaFoldDB" id="A0A2P6NGE0"/>
<reference evidence="5 6" key="1">
    <citation type="journal article" date="2018" name="Genome Biol. Evol.">
        <title>Multiple Roots of Fruiting Body Formation in Amoebozoa.</title>
        <authorList>
            <person name="Hillmann F."/>
            <person name="Forbes G."/>
            <person name="Novohradska S."/>
            <person name="Ferling I."/>
            <person name="Riege K."/>
            <person name="Groth M."/>
            <person name="Westermann M."/>
            <person name="Marz M."/>
            <person name="Spaller T."/>
            <person name="Winckler T."/>
            <person name="Schaap P."/>
            <person name="Glockner G."/>
        </authorList>
    </citation>
    <scope>NUCLEOTIDE SEQUENCE [LARGE SCALE GENOMIC DNA]</scope>
    <source>
        <strain evidence="5 6">Jena</strain>
    </source>
</reference>
<dbReference type="GO" id="GO:0016491">
    <property type="term" value="F:oxidoreductase activity"/>
    <property type="evidence" value="ECO:0007669"/>
    <property type="project" value="UniProtKB-KW"/>
</dbReference>
<evidence type="ECO:0008006" key="7">
    <source>
        <dbReference type="Google" id="ProtNLM"/>
    </source>
</evidence>
<proteinExistence type="inferred from homology"/>
<evidence type="ECO:0000313" key="6">
    <source>
        <dbReference type="Proteomes" id="UP000241769"/>
    </source>
</evidence>
<keyword evidence="4" id="KW-0472">Membrane</keyword>
<dbReference type="EMBL" id="MDYQ01000092">
    <property type="protein sequence ID" value="PRP83001.1"/>
    <property type="molecule type" value="Genomic_DNA"/>
</dbReference>
<keyword evidence="6" id="KW-1185">Reference proteome</keyword>
<sequence>MATTSDFSASSLYRLDGLVSVITGGATGLGMMMARTFADNGATVYILGRREDRLKQSVESYKGDRGSIRPIVCDVTDRSSLLAAADAISKEQKSVHILVNNAGRGVRHLAGIDAAMQADVNKMRDFLMAEPQSDWEDTLNVNLTAGYFCTVAFMPLLAAGSAEKRYTSQVIFISSVMGTLKVPIGSLAYQVSKAGLNHLSKCLGNFLLPFNVRTNTMAPGFFPSELSTLKPSDENGRNSAEDIGPLAAAITPAKRIGLEEEIAQTALFMATNQFLLLALMLRPGVRCRAPDKCRSDRQLDIVYRFHDVIPLVTCTSKLTAVVIYLFVCIRSSMFTNLILITAVAHLIDVLLDFIPTYRGRLRLQNFINTQLRDNWVLTEESRKMMSENRPFTATLRYTIVALAVNIFMYTLVLKETSLVWCSQDFVLLSYSWLIFLLYDLTRHMVYEYRHTRSLDPLRDWCAFGESSVCTGGVITHFASWNSDCSSSWKVECTETNARLVRGKSARFIEKQNRDGQPVMCLELKIFDVYRNAEREIVMPVPEGMKEKVTYWANEFASGGFITDVVWKRQEKEINFPSDSIIISPQLDLLSLFLTTQPSIMHALSHASPYLSQGRFKEPSGFLAVSLLMSCTYSARSELEVRLAIALLARLCSIATRLYQCESRLKGHPLSVQLSVQQPIHVNLPSVHPHGFNH</sequence>
<keyword evidence="2" id="KW-0521">NADP</keyword>